<name>A0A0H5AP74_HYDVU</name>
<evidence type="ECO:0000256" key="8">
    <source>
        <dbReference type="ARBA" id="ARBA00022792"/>
    </source>
</evidence>
<geneLocation type="mitochondrion" evidence="21"/>
<accession>A0A0H5AP74</accession>
<dbReference type="EMBL" id="LC053797">
    <property type="protein sequence ID" value="BAR90915.1"/>
    <property type="molecule type" value="Genomic_DNA"/>
</dbReference>
<dbReference type="InterPro" id="IPR014222">
    <property type="entry name" value="Cyt_c_oxidase_su2"/>
</dbReference>
<dbReference type="Gene3D" id="2.60.40.420">
    <property type="entry name" value="Cupredoxins - blue copper proteins"/>
    <property type="match status" value="1"/>
</dbReference>
<dbReference type="GO" id="GO:0005743">
    <property type="term" value="C:mitochondrial inner membrane"/>
    <property type="evidence" value="ECO:0007669"/>
    <property type="project" value="UniProtKB-SubCell"/>
</dbReference>
<dbReference type="GO" id="GO:0016491">
    <property type="term" value="F:oxidoreductase activity"/>
    <property type="evidence" value="ECO:0007669"/>
    <property type="project" value="InterPro"/>
</dbReference>
<protein>
    <recommendedName>
        <fullName evidence="3 16">Cytochrome c oxidase subunit 2</fullName>
    </recommendedName>
</protein>
<dbReference type="GO" id="GO:0042773">
    <property type="term" value="P:ATP synthesis coupled electron transport"/>
    <property type="evidence" value="ECO:0007669"/>
    <property type="project" value="TreeGrafter"/>
</dbReference>
<dbReference type="PROSITE" id="PS50999">
    <property type="entry name" value="COX2_TM"/>
    <property type="match status" value="1"/>
</dbReference>
<dbReference type="InterPro" id="IPR034210">
    <property type="entry name" value="CcO_II_C"/>
</dbReference>
<dbReference type="GO" id="GO:0004129">
    <property type="term" value="F:cytochrome-c oxidase activity"/>
    <property type="evidence" value="ECO:0007669"/>
    <property type="project" value="UniProtKB-EC"/>
</dbReference>
<dbReference type="PRINTS" id="PR01166">
    <property type="entry name" value="CYCOXIDASEII"/>
</dbReference>
<evidence type="ECO:0000256" key="6">
    <source>
        <dbReference type="ARBA" id="ARBA00022692"/>
    </source>
</evidence>
<keyword evidence="8 16" id="KW-0999">Mitochondrion inner membrane</keyword>
<evidence type="ECO:0000256" key="17">
    <source>
        <dbReference type="SAM" id="Phobius"/>
    </source>
</evidence>
<evidence type="ECO:0000259" key="18">
    <source>
        <dbReference type="PROSITE" id="PS50857"/>
    </source>
</evidence>
<dbReference type="GO" id="GO:0005507">
    <property type="term" value="F:copper ion binding"/>
    <property type="evidence" value="ECO:0007669"/>
    <property type="project" value="InterPro"/>
</dbReference>
<dbReference type="NCBIfam" id="TIGR02866">
    <property type="entry name" value="CoxB"/>
    <property type="match status" value="1"/>
</dbReference>
<comment type="subcellular location">
    <subcellularLocation>
        <location evidence="1 16">Mitochondrion inner membrane</location>
        <topology evidence="1 16">Multi-pass membrane protein</topology>
    </subcellularLocation>
</comment>
<keyword evidence="5 16" id="KW-0679">Respiratory chain</keyword>
<keyword evidence="14 16" id="KW-0472">Membrane</keyword>
<evidence type="ECO:0000256" key="13">
    <source>
        <dbReference type="ARBA" id="ARBA00023008"/>
    </source>
</evidence>
<keyword evidence="11 16" id="KW-0249">Electron transport</keyword>
<dbReference type="PROSITE" id="PS00078">
    <property type="entry name" value="COX2"/>
    <property type="match status" value="1"/>
</dbReference>
<evidence type="ECO:0000256" key="4">
    <source>
        <dbReference type="ARBA" id="ARBA00022448"/>
    </source>
</evidence>
<dbReference type="Pfam" id="PF00116">
    <property type="entry name" value="COX2"/>
    <property type="match status" value="1"/>
</dbReference>
<sequence length="251" mass="28838">MENLIFLIGIFICLLFNNFVYKDVPEINQLSFQESASSCGNNLIFFHDNTMFYMVIILVLVGWLLFSVIVNKNYNKFLLENNFIEIVWTLIPAIILIIIAIPSLFLLYSIDENVEPSLTVKIVGHQWYWSYEYSNFSPNIEFDSYMIPTTDLNQGDFRLLETDNDLVLPVNTKIKLIVSSADVIHCWTVPSLGVKIDAIPGRLNQLNFIINRPGKFFGQCSELCGLNHSFMPISINSVSQEKFINWSINKT</sequence>
<comment type="similarity">
    <text evidence="2 16">Belongs to the cytochrome c oxidase subunit 2 family.</text>
</comment>
<evidence type="ECO:0000256" key="14">
    <source>
        <dbReference type="ARBA" id="ARBA00023136"/>
    </source>
</evidence>
<evidence type="ECO:0000256" key="11">
    <source>
        <dbReference type="ARBA" id="ARBA00022982"/>
    </source>
</evidence>
<dbReference type="InterPro" id="IPR036257">
    <property type="entry name" value="Cyt_c_oxidase_su2_TM_sf"/>
</dbReference>
<evidence type="ECO:0000256" key="12">
    <source>
        <dbReference type="ARBA" id="ARBA00022989"/>
    </source>
</evidence>
<feature type="domain" description="Cytochrome oxidase subunit II transmembrane region profile" evidence="19">
    <location>
        <begin position="24"/>
        <end position="114"/>
    </location>
</feature>
<reference evidence="21" key="1">
    <citation type="submission" date="2015-05" db="EMBL/GenBank/DDBJ databases">
        <title>Evolution of Endosymbiotic Potential of H. Vulgaris with green alga.</title>
        <authorList>
            <person name="Ishikawa M."/>
            <person name="Shimizu H."/>
            <person name="Nozawa M."/>
            <person name="Ikeo K."/>
            <person name="Gojobori T."/>
        </authorList>
    </citation>
    <scope>NUCLEOTIDE SEQUENCE</scope>
    <source>
        <strain evidence="20">K5</strain>
        <strain evidence="21">K6</strain>
    </source>
</reference>
<dbReference type="InterPro" id="IPR045187">
    <property type="entry name" value="CcO_II"/>
</dbReference>
<dbReference type="InterPro" id="IPR011759">
    <property type="entry name" value="Cyt_c_oxidase_su2_TM_dom"/>
</dbReference>
<feature type="transmembrane region" description="Helical" evidence="17">
    <location>
        <begin position="51"/>
        <end position="71"/>
    </location>
</feature>
<dbReference type="CDD" id="cd13912">
    <property type="entry name" value="CcO_II_C"/>
    <property type="match status" value="1"/>
</dbReference>
<evidence type="ECO:0000256" key="7">
    <source>
        <dbReference type="ARBA" id="ARBA00022723"/>
    </source>
</evidence>
<proteinExistence type="inferred from homology"/>
<dbReference type="SUPFAM" id="SSF81464">
    <property type="entry name" value="Cytochrome c oxidase subunit II-like, transmembrane region"/>
    <property type="match status" value="1"/>
</dbReference>
<evidence type="ECO:0000256" key="5">
    <source>
        <dbReference type="ARBA" id="ARBA00022660"/>
    </source>
</evidence>
<dbReference type="Gene3D" id="1.10.287.90">
    <property type="match status" value="1"/>
</dbReference>
<evidence type="ECO:0000256" key="16">
    <source>
        <dbReference type="RuleBase" id="RU000457"/>
    </source>
</evidence>
<evidence type="ECO:0000256" key="9">
    <source>
        <dbReference type="ARBA" id="ARBA00022842"/>
    </source>
</evidence>
<keyword evidence="4 16" id="KW-0813">Transport</keyword>
<keyword evidence="6 16" id="KW-0812">Transmembrane</keyword>
<evidence type="ECO:0000256" key="10">
    <source>
        <dbReference type="ARBA" id="ARBA00022967"/>
    </source>
</evidence>
<keyword evidence="9" id="KW-0460">Magnesium</keyword>
<comment type="cofactor">
    <cofactor evidence="16">
        <name>Cu cation</name>
        <dbReference type="ChEBI" id="CHEBI:23378"/>
    </cofactor>
    <text evidence="16">Binds a copper A center.</text>
</comment>
<keyword evidence="12 17" id="KW-1133">Transmembrane helix</keyword>
<dbReference type="FunFam" id="2.60.40.420:FF:000001">
    <property type="entry name" value="Cytochrome c oxidase subunit 2"/>
    <property type="match status" value="1"/>
</dbReference>
<dbReference type="PROSITE" id="PS50857">
    <property type="entry name" value="COX2_CUA"/>
    <property type="match status" value="1"/>
</dbReference>
<keyword evidence="13 16" id="KW-0186">Copper</keyword>
<evidence type="ECO:0000313" key="20">
    <source>
        <dbReference type="EMBL" id="BAR90915.1"/>
    </source>
</evidence>
<keyword evidence="10" id="KW-1278">Translocase</keyword>
<dbReference type="EMBL" id="LC053798">
    <property type="protein sequence ID" value="BAR90917.1"/>
    <property type="molecule type" value="Genomic_DNA"/>
</dbReference>
<dbReference type="PANTHER" id="PTHR22888">
    <property type="entry name" value="CYTOCHROME C OXIDASE, SUBUNIT II"/>
    <property type="match status" value="1"/>
</dbReference>
<dbReference type="InterPro" id="IPR008972">
    <property type="entry name" value="Cupredoxin"/>
</dbReference>
<evidence type="ECO:0000313" key="21">
    <source>
        <dbReference type="EMBL" id="BAR90917.1"/>
    </source>
</evidence>
<organism evidence="21">
    <name type="scientific">Hydra vulgaris</name>
    <name type="common">Hydra</name>
    <name type="synonym">Hydra attenuata</name>
    <dbReference type="NCBI Taxonomy" id="6087"/>
    <lineage>
        <taxon>Eukaryota</taxon>
        <taxon>Metazoa</taxon>
        <taxon>Cnidaria</taxon>
        <taxon>Hydrozoa</taxon>
        <taxon>Hydroidolina</taxon>
        <taxon>Anthoathecata</taxon>
        <taxon>Aplanulata</taxon>
        <taxon>Hydridae</taxon>
        <taxon>Hydra</taxon>
    </lineage>
</organism>
<evidence type="ECO:0000256" key="3">
    <source>
        <dbReference type="ARBA" id="ARBA00015946"/>
    </source>
</evidence>
<dbReference type="SUPFAM" id="SSF49503">
    <property type="entry name" value="Cupredoxins"/>
    <property type="match status" value="1"/>
</dbReference>
<dbReference type="OrthoDB" id="539285at2759"/>
<evidence type="ECO:0000256" key="15">
    <source>
        <dbReference type="ARBA" id="ARBA00049512"/>
    </source>
</evidence>
<dbReference type="InterPro" id="IPR002429">
    <property type="entry name" value="CcO_II-like_C"/>
</dbReference>
<feature type="transmembrane region" description="Helical" evidence="17">
    <location>
        <begin position="83"/>
        <end position="108"/>
    </location>
</feature>
<gene>
    <name evidence="21" type="primary">COX2</name>
</gene>
<comment type="function">
    <text evidence="16">Component of the cytochrome c oxidase, the last enzyme in the mitochondrial electron transport chain which drives oxidative phosphorylation. The respiratory chain contains 3 multisubunit complexes succinate dehydrogenase (complex II, CII), ubiquinol-cytochrome c oxidoreductase (cytochrome b-c1 complex, complex III, CIII) and cytochrome c oxidase (complex IV, CIV), that cooperate to transfer electrons derived from NADH and succinate to molecular oxygen, creating an electrochemical gradient over the inner membrane that drives transmembrane transport and the ATP synthase. Cytochrome c oxidase is the component of the respiratory chain that catalyzes the reduction of oxygen to water. Electrons originating from reduced cytochrome c in the intermembrane space (IMS) are transferred via the dinuclear copper A center (CU(A)) of subunit 2 and heme A of subunit 1 to the active site in subunit 1, a binuclear center (BNC) formed by heme A3 and copper B (CU(B)). The BNC reduces molecular oxygen to 2 water molecules using 4 electrons from cytochrome c in the IMS and 4 protons from the mitochondrial matrix.</text>
</comment>
<evidence type="ECO:0000259" key="19">
    <source>
        <dbReference type="PROSITE" id="PS50999"/>
    </source>
</evidence>
<evidence type="ECO:0000256" key="2">
    <source>
        <dbReference type="ARBA" id="ARBA00007866"/>
    </source>
</evidence>
<feature type="domain" description="Cytochrome oxidase subunit II copper A binding" evidence="18">
    <location>
        <begin position="115"/>
        <end position="249"/>
    </location>
</feature>
<dbReference type="InterPro" id="IPR001505">
    <property type="entry name" value="Copper_CuA"/>
</dbReference>
<comment type="catalytic activity">
    <reaction evidence="15">
        <text>4 Fe(II)-[cytochrome c] + O2 + 8 H(+)(in) = 4 Fe(III)-[cytochrome c] + 2 H2O + 4 H(+)(out)</text>
        <dbReference type="Rhea" id="RHEA:11436"/>
        <dbReference type="Rhea" id="RHEA-COMP:10350"/>
        <dbReference type="Rhea" id="RHEA-COMP:14399"/>
        <dbReference type="ChEBI" id="CHEBI:15377"/>
        <dbReference type="ChEBI" id="CHEBI:15378"/>
        <dbReference type="ChEBI" id="CHEBI:15379"/>
        <dbReference type="ChEBI" id="CHEBI:29033"/>
        <dbReference type="ChEBI" id="CHEBI:29034"/>
        <dbReference type="EC" id="7.1.1.9"/>
    </reaction>
    <physiologicalReaction direction="left-to-right" evidence="15">
        <dbReference type="Rhea" id="RHEA:11437"/>
    </physiologicalReaction>
</comment>
<dbReference type="PANTHER" id="PTHR22888:SF9">
    <property type="entry name" value="CYTOCHROME C OXIDASE SUBUNIT 2"/>
    <property type="match status" value="1"/>
</dbReference>
<keyword evidence="16 21" id="KW-0496">Mitochondrion</keyword>
<evidence type="ECO:0000256" key="1">
    <source>
        <dbReference type="ARBA" id="ARBA00004448"/>
    </source>
</evidence>
<keyword evidence="7 16" id="KW-0479">Metal-binding</keyword>
<dbReference type="Pfam" id="PF02790">
    <property type="entry name" value="COX2_TM"/>
    <property type="match status" value="1"/>
</dbReference>
<dbReference type="AlphaFoldDB" id="A0A0H5AP74"/>